<dbReference type="AlphaFoldDB" id="A0A9K3H6Q2"/>
<dbReference type="Gramene" id="mRNA:HanXRQr2_Chr14g0650701">
    <property type="protein sequence ID" value="mRNA:HanXRQr2_Chr14g0650701"/>
    <property type="gene ID" value="HanXRQr2_Chr14g0650701"/>
</dbReference>
<accession>A0A9K3H6Q2</accession>
<keyword evidence="3" id="KW-1185">Reference proteome</keyword>
<dbReference type="EMBL" id="MNCJ02000329">
    <property type="protein sequence ID" value="KAF5769647.1"/>
    <property type="molecule type" value="Genomic_DNA"/>
</dbReference>
<comment type="caution">
    <text evidence="2">The sequence shown here is derived from an EMBL/GenBank/DDBJ whole genome shotgun (WGS) entry which is preliminary data.</text>
</comment>
<name>A0A9K3H6Q2_HELAN</name>
<gene>
    <name evidence="2" type="ORF">HanXRQr2_Chr14g0650701</name>
</gene>
<reference evidence="2" key="1">
    <citation type="journal article" date="2017" name="Nature">
        <title>The sunflower genome provides insights into oil metabolism, flowering and Asterid evolution.</title>
        <authorList>
            <person name="Badouin H."/>
            <person name="Gouzy J."/>
            <person name="Grassa C.J."/>
            <person name="Murat F."/>
            <person name="Staton S.E."/>
            <person name="Cottret L."/>
            <person name="Lelandais-Briere C."/>
            <person name="Owens G.L."/>
            <person name="Carrere S."/>
            <person name="Mayjonade B."/>
            <person name="Legrand L."/>
            <person name="Gill N."/>
            <person name="Kane N.C."/>
            <person name="Bowers J.E."/>
            <person name="Hubner S."/>
            <person name="Bellec A."/>
            <person name="Berard A."/>
            <person name="Berges H."/>
            <person name="Blanchet N."/>
            <person name="Boniface M.C."/>
            <person name="Brunel D."/>
            <person name="Catrice O."/>
            <person name="Chaidir N."/>
            <person name="Claudel C."/>
            <person name="Donnadieu C."/>
            <person name="Faraut T."/>
            <person name="Fievet G."/>
            <person name="Helmstetter N."/>
            <person name="King M."/>
            <person name="Knapp S.J."/>
            <person name="Lai Z."/>
            <person name="Le Paslier M.C."/>
            <person name="Lippi Y."/>
            <person name="Lorenzon L."/>
            <person name="Mandel J.R."/>
            <person name="Marage G."/>
            <person name="Marchand G."/>
            <person name="Marquand E."/>
            <person name="Bret-Mestries E."/>
            <person name="Morien E."/>
            <person name="Nambeesan S."/>
            <person name="Nguyen T."/>
            <person name="Pegot-Espagnet P."/>
            <person name="Pouilly N."/>
            <person name="Raftis F."/>
            <person name="Sallet E."/>
            <person name="Schiex T."/>
            <person name="Thomas J."/>
            <person name="Vandecasteele C."/>
            <person name="Vares D."/>
            <person name="Vear F."/>
            <person name="Vautrin S."/>
            <person name="Crespi M."/>
            <person name="Mangin B."/>
            <person name="Burke J.M."/>
            <person name="Salse J."/>
            <person name="Munos S."/>
            <person name="Vincourt P."/>
            <person name="Rieseberg L.H."/>
            <person name="Langlade N.B."/>
        </authorList>
    </citation>
    <scope>NUCLEOTIDE SEQUENCE</scope>
    <source>
        <tissue evidence="2">Leaves</tissue>
    </source>
</reference>
<reference evidence="2" key="2">
    <citation type="submission" date="2020-06" db="EMBL/GenBank/DDBJ databases">
        <title>Helianthus annuus Genome sequencing and assembly Release 2.</title>
        <authorList>
            <person name="Gouzy J."/>
            <person name="Langlade N."/>
            <person name="Munos S."/>
        </authorList>
    </citation>
    <scope>NUCLEOTIDE SEQUENCE</scope>
    <source>
        <tissue evidence="2">Leaves</tissue>
    </source>
</reference>
<keyword evidence="1" id="KW-0472">Membrane</keyword>
<proteinExistence type="predicted"/>
<evidence type="ECO:0000313" key="2">
    <source>
        <dbReference type="EMBL" id="KAF5769647.1"/>
    </source>
</evidence>
<evidence type="ECO:0000313" key="3">
    <source>
        <dbReference type="Proteomes" id="UP000215914"/>
    </source>
</evidence>
<organism evidence="2 3">
    <name type="scientific">Helianthus annuus</name>
    <name type="common">Common sunflower</name>
    <dbReference type="NCBI Taxonomy" id="4232"/>
    <lineage>
        <taxon>Eukaryota</taxon>
        <taxon>Viridiplantae</taxon>
        <taxon>Streptophyta</taxon>
        <taxon>Embryophyta</taxon>
        <taxon>Tracheophyta</taxon>
        <taxon>Spermatophyta</taxon>
        <taxon>Magnoliopsida</taxon>
        <taxon>eudicotyledons</taxon>
        <taxon>Gunneridae</taxon>
        <taxon>Pentapetalae</taxon>
        <taxon>asterids</taxon>
        <taxon>campanulids</taxon>
        <taxon>Asterales</taxon>
        <taxon>Asteraceae</taxon>
        <taxon>Asteroideae</taxon>
        <taxon>Heliantheae alliance</taxon>
        <taxon>Heliantheae</taxon>
        <taxon>Helianthus</taxon>
    </lineage>
</organism>
<sequence length="52" mass="6175">MIVRSHMIGLLVIVIIVVRSCEICLILMWHKPKVELDGIWWEIADFFFEDLC</sequence>
<dbReference type="Proteomes" id="UP000215914">
    <property type="component" value="Unassembled WGS sequence"/>
</dbReference>
<keyword evidence="1" id="KW-0812">Transmembrane</keyword>
<keyword evidence="1" id="KW-1133">Transmembrane helix</keyword>
<feature type="transmembrane region" description="Helical" evidence="1">
    <location>
        <begin position="7"/>
        <end position="29"/>
    </location>
</feature>
<evidence type="ECO:0000256" key="1">
    <source>
        <dbReference type="SAM" id="Phobius"/>
    </source>
</evidence>
<protein>
    <submittedName>
        <fullName evidence="2">Uncharacterized protein</fullName>
    </submittedName>
</protein>